<sequence length="273" mass="29941">MRDWDDAFANSAYIPQSEALPRLWAKQAQDYRAGLGPKFRADLRYGHGARQVFDLVLPDQVPRGLMVFVHGGYWLAFGKSDWSHLAEGARMRGWAVALPQYTLAPKAGLPDMVLEVARAIVRAAGEIPGPIRLAGHSAGGHLVVRMICDDSQLPDAILGRLDRVVSISGLHELRPLLKTRMNDTLQLTDSIASAESAILHRPHPLARDLTCWVGAGERPEFRRQSRLLSEIWSGLDLPVRLEEEQGKNHFSVIDGLSNPNSALVGAILSPAAS</sequence>
<evidence type="ECO:0000313" key="4">
    <source>
        <dbReference type="Proteomes" id="UP000477782"/>
    </source>
</evidence>
<comment type="caution">
    <text evidence="3">The sequence shown here is derived from an EMBL/GenBank/DDBJ whole genome shotgun (WGS) entry which is preliminary data.</text>
</comment>
<accession>A0A6M0QX52</accession>
<name>A0A6M0QX52_9RHOB</name>
<dbReference type="PANTHER" id="PTHR48081">
    <property type="entry name" value="AB HYDROLASE SUPERFAMILY PROTEIN C4A8.06C"/>
    <property type="match status" value="1"/>
</dbReference>
<protein>
    <submittedName>
        <fullName evidence="3">Alpha/beta hydrolase</fullName>
    </submittedName>
</protein>
<dbReference type="InterPro" id="IPR029058">
    <property type="entry name" value="AB_hydrolase_fold"/>
</dbReference>
<dbReference type="InterPro" id="IPR013094">
    <property type="entry name" value="AB_hydrolase_3"/>
</dbReference>
<dbReference type="RefSeq" id="WP_164627979.1">
    <property type="nucleotide sequence ID" value="NZ_JAAIVJ010000018.1"/>
</dbReference>
<dbReference type="Gene3D" id="3.40.50.1820">
    <property type="entry name" value="alpha/beta hydrolase"/>
    <property type="match status" value="1"/>
</dbReference>
<keyword evidence="1 3" id="KW-0378">Hydrolase</keyword>
<keyword evidence="4" id="KW-1185">Reference proteome</keyword>
<dbReference type="Pfam" id="PF07859">
    <property type="entry name" value="Abhydrolase_3"/>
    <property type="match status" value="1"/>
</dbReference>
<dbReference type="PANTHER" id="PTHR48081:SF33">
    <property type="entry name" value="KYNURENINE FORMAMIDASE"/>
    <property type="match status" value="1"/>
</dbReference>
<dbReference type="AlphaFoldDB" id="A0A6M0QX52"/>
<evidence type="ECO:0000313" key="3">
    <source>
        <dbReference type="EMBL" id="NEY92030.1"/>
    </source>
</evidence>
<evidence type="ECO:0000259" key="2">
    <source>
        <dbReference type="Pfam" id="PF07859"/>
    </source>
</evidence>
<reference evidence="3 4" key="1">
    <citation type="submission" date="2020-02" db="EMBL/GenBank/DDBJ databases">
        <authorList>
            <person name="Chen W.-M."/>
        </authorList>
    </citation>
    <scope>NUCLEOTIDE SEQUENCE [LARGE SCALE GENOMIC DNA]</scope>
    <source>
        <strain evidence="3 4">KMS-5</strain>
    </source>
</reference>
<organism evidence="3 4">
    <name type="scientific">Tabrizicola oligotrophica</name>
    <dbReference type="NCBI Taxonomy" id="2710650"/>
    <lineage>
        <taxon>Bacteria</taxon>
        <taxon>Pseudomonadati</taxon>
        <taxon>Pseudomonadota</taxon>
        <taxon>Alphaproteobacteria</taxon>
        <taxon>Rhodobacterales</taxon>
        <taxon>Paracoccaceae</taxon>
        <taxon>Tabrizicola</taxon>
    </lineage>
</organism>
<gene>
    <name evidence="3" type="ORF">G4Z14_17200</name>
</gene>
<proteinExistence type="predicted"/>
<dbReference type="SUPFAM" id="SSF53474">
    <property type="entry name" value="alpha/beta-Hydrolases"/>
    <property type="match status" value="1"/>
</dbReference>
<feature type="domain" description="Alpha/beta hydrolase fold-3" evidence="2">
    <location>
        <begin position="66"/>
        <end position="173"/>
    </location>
</feature>
<evidence type="ECO:0000256" key="1">
    <source>
        <dbReference type="ARBA" id="ARBA00022801"/>
    </source>
</evidence>
<dbReference type="Proteomes" id="UP000477782">
    <property type="component" value="Unassembled WGS sequence"/>
</dbReference>
<dbReference type="GO" id="GO:0016787">
    <property type="term" value="F:hydrolase activity"/>
    <property type="evidence" value="ECO:0007669"/>
    <property type="project" value="UniProtKB-KW"/>
</dbReference>
<dbReference type="InterPro" id="IPR050300">
    <property type="entry name" value="GDXG_lipolytic_enzyme"/>
</dbReference>
<dbReference type="EMBL" id="JAAIVJ010000018">
    <property type="protein sequence ID" value="NEY92030.1"/>
    <property type="molecule type" value="Genomic_DNA"/>
</dbReference>